<evidence type="ECO:0000313" key="2">
    <source>
        <dbReference type="Proteomes" id="UP000254925"/>
    </source>
</evidence>
<reference evidence="1 2" key="1">
    <citation type="submission" date="2018-07" db="EMBL/GenBank/DDBJ databases">
        <title>Genomic Encyclopedia of Type Strains, Phase IV (KMG-IV): sequencing the most valuable type-strain genomes for metagenomic binning, comparative biology and taxonomic classification.</title>
        <authorList>
            <person name="Goeker M."/>
        </authorList>
    </citation>
    <scope>NUCLEOTIDE SEQUENCE [LARGE SCALE GENOMIC DNA]</scope>
    <source>
        <strain evidence="1 2">DSM 14364</strain>
    </source>
</reference>
<dbReference type="InterPro" id="IPR003772">
    <property type="entry name" value="YceD"/>
</dbReference>
<proteinExistence type="predicted"/>
<accession>A0A370HMU6</accession>
<dbReference type="RefSeq" id="WP_114769557.1">
    <property type="nucleotide sequence ID" value="NZ_QQBB01000003.1"/>
</dbReference>
<gene>
    <name evidence="1" type="ORF">DES45_10385</name>
</gene>
<dbReference type="Pfam" id="PF02620">
    <property type="entry name" value="YceD"/>
    <property type="match status" value="1"/>
</dbReference>
<evidence type="ECO:0000313" key="1">
    <source>
        <dbReference type="EMBL" id="RDI59829.1"/>
    </source>
</evidence>
<organism evidence="1 2">
    <name type="scientific">Microvirga subterranea</name>
    <dbReference type="NCBI Taxonomy" id="186651"/>
    <lineage>
        <taxon>Bacteria</taxon>
        <taxon>Pseudomonadati</taxon>
        <taxon>Pseudomonadota</taxon>
        <taxon>Alphaproteobacteria</taxon>
        <taxon>Hyphomicrobiales</taxon>
        <taxon>Methylobacteriaceae</taxon>
        <taxon>Microvirga</taxon>
    </lineage>
</organism>
<protein>
    <submittedName>
        <fullName evidence="1">Uncharacterized protein DUF177 involved in 23S rRNA accumulation</fullName>
    </submittedName>
</protein>
<keyword evidence="2" id="KW-1185">Reference proteome</keyword>
<name>A0A370HMU6_9HYPH</name>
<dbReference type="OrthoDB" id="8443793at2"/>
<dbReference type="AlphaFoldDB" id="A0A370HMU6"/>
<dbReference type="EMBL" id="QQBB01000003">
    <property type="protein sequence ID" value="RDI59829.1"/>
    <property type="molecule type" value="Genomic_DNA"/>
</dbReference>
<comment type="caution">
    <text evidence="1">The sequence shown here is derived from an EMBL/GenBank/DDBJ whole genome shotgun (WGS) entry which is preliminary data.</text>
</comment>
<dbReference type="Proteomes" id="UP000254925">
    <property type="component" value="Unassembled WGS sequence"/>
</dbReference>
<sequence length="171" mass="18475">MTPDTVGPLSRPVDVMNLPPQGTEIHVEATAEECDALSKDFGLPGIRSLSGDFKLKSSVKGVHVTGTVKADVTQICVVTLDPFDSVIEEDVEVDFAEPSGMPPEPPTEMHEYEPPDEIINGQIDLGSLTAEFLALGLDPYPRKPGVDFSYRDPNDADEHPFAALSKLKGKE</sequence>